<reference evidence="10 11" key="1">
    <citation type="submission" date="2019-08" db="EMBL/GenBank/DDBJ databases">
        <authorList>
            <person name="Alioto T."/>
            <person name="Alioto T."/>
            <person name="Gomez Garrido J."/>
        </authorList>
    </citation>
    <scope>NUCLEOTIDE SEQUENCE [LARGE SCALE GENOMIC DNA]</scope>
</reference>
<dbReference type="UniPathway" id="UPA00128">
    <property type="reaction ID" value="UER00191"/>
</dbReference>
<evidence type="ECO:0000313" key="10">
    <source>
        <dbReference type="EMBL" id="VVC43467.1"/>
    </source>
</evidence>
<name>A0A5E4NM51_9HEMI</name>
<comment type="similarity">
    <text evidence="3">Belongs to the NAD(P)-dependent epimerase/dehydratase family. Fucose synthase subfamily.</text>
</comment>
<evidence type="ECO:0000313" key="11">
    <source>
        <dbReference type="Proteomes" id="UP000325440"/>
    </source>
</evidence>
<evidence type="ECO:0000256" key="2">
    <source>
        <dbReference type="ARBA" id="ARBA00004883"/>
    </source>
</evidence>
<dbReference type="HAMAP" id="MF_00956">
    <property type="entry name" value="GDP_fucose_synth"/>
    <property type="match status" value="1"/>
</dbReference>
<accession>A0A5E4NM51</accession>
<evidence type="ECO:0000256" key="8">
    <source>
        <dbReference type="ARBA" id="ARBA00032995"/>
    </source>
</evidence>
<proteinExistence type="inferred from homology"/>
<evidence type="ECO:0000256" key="6">
    <source>
        <dbReference type="ARBA" id="ARBA00023002"/>
    </source>
</evidence>
<dbReference type="SUPFAM" id="SSF51735">
    <property type="entry name" value="NAD(P)-binding Rossmann-fold domains"/>
    <property type="match status" value="1"/>
</dbReference>
<dbReference type="InterPro" id="IPR028614">
    <property type="entry name" value="GDP_fucose/colitose_synth"/>
</dbReference>
<dbReference type="OrthoDB" id="202470at2759"/>
<dbReference type="GO" id="GO:0050577">
    <property type="term" value="F:GDP-L-fucose synthase activity"/>
    <property type="evidence" value="ECO:0007669"/>
    <property type="project" value="UniProtKB-EC"/>
</dbReference>
<keyword evidence="11" id="KW-1185">Reference proteome</keyword>
<dbReference type="PANTHER" id="PTHR43238">
    <property type="entry name" value="GDP-L-FUCOSE SYNTHASE"/>
    <property type="match status" value="1"/>
</dbReference>
<dbReference type="PANTHER" id="PTHR43238:SF1">
    <property type="entry name" value="GDP-L-FUCOSE SYNTHASE"/>
    <property type="match status" value="1"/>
</dbReference>
<comment type="pathway">
    <text evidence="2">Nucleotide-sugar biosynthesis; GDP-L-fucose biosynthesis via de novo pathway; GDP-L-fucose from GDP-alpha-D-mannose: step 2/2.</text>
</comment>
<gene>
    <name evidence="10" type="ORF">CINCED_3A012650</name>
</gene>
<organism evidence="10 11">
    <name type="scientific">Cinara cedri</name>
    <dbReference type="NCBI Taxonomy" id="506608"/>
    <lineage>
        <taxon>Eukaryota</taxon>
        <taxon>Metazoa</taxon>
        <taxon>Ecdysozoa</taxon>
        <taxon>Arthropoda</taxon>
        <taxon>Hexapoda</taxon>
        <taxon>Insecta</taxon>
        <taxon>Pterygota</taxon>
        <taxon>Neoptera</taxon>
        <taxon>Paraneoptera</taxon>
        <taxon>Hemiptera</taxon>
        <taxon>Sternorrhyncha</taxon>
        <taxon>Aphidomorpha</taxon>
        <taxon>Aphidoidea</taxon>
        <taxon>Aphididae</taxon>
        <taxon>Lachninae</taxon>
        <taxon>Cinara</taxon>
    </lineage>
</organism>
<dbReference type="GO" id="GO:0016853">
    <property type="term" value="F:isomerase activity"/>
    <property type="evidence" value="ECO:0007669"/>
    <property type="project" value="UniProtKB-KW"/>
</dbReference>
<dbReference type="Gene3D" id="3.40.50.720">
    <property type="entry name" value="NAD(P)-binding Rossmann-like Domain"/>
    <property type="match status" value="1"/>
</dbReference>
<dbReference type="EMBL" id="CABPRJ010002369">
    <property type="protein sequence ID" value="VVC43467.1"/>
    <property type="molecule type" value="Genomic_DNA"/>
</dbReference>
<feature type="domain" description="NAD-dependent epimerase/dehydratase" evidence="9">
    <location>
        <begin position="5"/>
        <end position="233"/>
    </location>
</feature>
<evidence type="ECO:0000256" key="1">
    <source>
        <dbReference type="ARBA" id="ARBA00002870"/>
    </source>
</evidence>
<sequence>MAKVILVTGGSGLVGSAIKMIVESGALSDEHWIFTNSKEADLSDLQQTKELFEKYKPTHVIHLAAMVGGLFHNMNNNLDMLRKNIHINDNILETSFQYNVKKVVSCLSTCIFPDKTTYPIDETMIHNGPPHPSNFGYSYAKRLLDISNKAYHQKHGVIFTSVVPCNVFGPHDNFDLQNAHVVPALIHRLHIAIEKGEKKFVVLGSGKPLRQFIYSLDLAKLFIWTLRNYNEIEPIILSVDEKDEVTIRQLAEMIAKSFDFQGVLEFDTNAADGQIKKTASNSKLKQFLPNFKFTNLEIAIAETVEWFKKNKKQARLVNH</sequence>
<protein>
    <recommendedName>
        <fullName evidence="4">GDP-L-fucose synthase</fullName>
        <ecNumber evidence="4">1.1.1.271</ecNumber>
    </recommendedName>
    <alternativeName>
        <fullName evidence="8">GDP-4-keto-6-deoxy-D-mannose-3,5-epimerase-4-reductase</fullName>
    </alternativeName>
</protein>
<keyword evidence="7" id="KW-0413">Isomerase</keyword>
<keyword evidence="6" id="KW-0560">Oxidoreductase</keyword>
<keyword evidence="5" id="KW-0521">NADP</keyword>
<dbReference type="Proteomes" id="UP000325440">
    <property type="component" value="Unassembled WGS sequence"/>
</dbReference>
<dbReference type="InterPro" id="IPR036291">
    <property type="entry name" value="NAD(P)-bd_dom_sf"/>
</dbReference>
<dbReference type="CDD" id="cd05239">
    <property type="entry name" value="GDP_FS_SDR_e"/>
    <property type="match status" value="1"/>
</dbReference>
<evidence type="ECO:0000256" key="3">
    <source>
        <dbReference type="ARBA" id="ARBA00005959"/>
    </source>
</evidence>
<dbReference type="InterPro" id="IPR001509">
    <property type="entry name" value="Epimerase_deHydtase"/>
</dbReference>
<evidence type="ECO:0000256" key="5">
    <source>
        <dbReference type="ARBA" id="ARBA00022857"/>
    </source>
</evidence>
<dbReference type="Gene3D" id="3.90.25.10">
    <property type="entry name" value="UDP-galactose 4-epimerase, domain 1"/>
    <property type="match status" value="1"/>
</dbReference>
<dbReference type="Pfam" id="PF01370">
    <property type="entry name" value="Epimerase"/>
    <property type="match status" value="1"/>
</dbReference>
<evidence type="ECO:0000259" key="9">
    <source>
        <dbReference type="Pfam" id="PF01370"/>
    </source>
</evidence>
<dbReference type="EC" id="1.1.1.271" evidence="4"/>
<evidence type="ECO:0000256" key="7">
    <source>
        <dbReference type="ARBA" id="ARBA00023235"/>
    </source>
</evidence>
<comment type="function">
    <text evidence="1">Catalyzes the two-step NADP-dependent conversion of GDP-4-dehydro-6-deoxy-D-mannose to GDP-fucose, involving an epimerase and a reductase reaction.</text>
</comment>
<dbReference type="GO" id="GO:0042351">
    <property type="term" value="P:'de novo' GDP-L-fucose biosynthetic process"/>
    <property type="evidence" value="ECO:0007669"/>
    <property type="project" value="UniProtKB-UniPathway"/>
</dbReference>
<evidence type="ECO:0000256" key="4">
    <source>
        <dbReference type="ARBA" id="ARBA00012371"/>
    </source>
</evidence>
<dbReference type="AlphaFoldDB" id="A0A5E4NM51"/>